<organism evidence="7 8">
    <name type="scientific">Pontibacillus salicampi</name>
    <dbReference type="NCBI Taxonomy" id="1449801"/>
    <lineage>
        <taxon>Bacteria</taxon>
        <taxon>Bacillati</taxon>
        <taxon>Bacillota</taxon>
        <taxon>Bacilli</taxon>
        <taxon>Bacillales</taxon>
        <taxon>Bacillaceae</taxon>
        <taxon>Pontibacillus</taxon>
    </lineage>
</organism>
<keyword evidence="5 6" id="KW-0472">Membrane</keyword>
<dbReference type="PIRSF" id="PIRSF006324">
    <property type="entry name" value="LeuE"/>
    <property type="match status" value="1"/>
</dbReference>
<keyword evidence="8" id="KW-1185">Reference proteome</keyword>
<evidence type="ECO:0000256" key="3">
    <source>
        <dbReference type="ARBA" id="ARBA00022692"/>
    </source>
</evidence>
<gene>
    <name evidence="7" type="ORF">ACFFGV_11830</name>
</gene>
<dbReference type="EMBL" id="JBHLTP010000010">
    <property type="protein sequence ID" value="MFC0524255.1"/>
    <property type="molecule type" value="Genomic_DNA"/>
</dbReference>
<keyword evidence="2" id="KW-1003">Cell membrane</keyword>
<dbReference type="PANTHER" id="PTHR30086">
    <property type="entry name" value="ARGININE EXPORTER PROTEIN ARGO"/>
    <property type="match status" value="1"/>
</dbReference>
<dbReference type="RefSeq" id="WP_377348050.1">
    <property type="nucleotide sequence ID" value="NZ_JBHLTP010000010.1"/>
</dbReference>
<keyword evidence="3 6" id="KW-0812">Transmembrane</keyword>
<accession>A0ABV6LPB9</accession>
<dbReference type="Pfam" id="PF01810">
    <property type="entry name" value="LysE"/>
    <property type="match status" value="1"/>
</dbReference>
<comment type="caution">
    <text evidence="7">The sequence shown here is derived from an EMBL/GenBank/DDBJ whole genome shotgun (WGS) entry which is preliminary data.</text>
</comment>
<sequence>MSMMMLLSFLGAAVLLTLMPGPDNLFVLAQSISQNKKAGIATTLGLCTGIFVHTAAAALGISAIIYQSTLAFTIVKYAGALYLLYLAYEAFREGNTSFSVHKQQELSYQKLYKRGILMNILNPKVALFFLALFPQFIDSSTAFAVPVQMIVLGCVFLLQAFVIFSIISVFAEKVREWLERFPTIGGRINLIKGVLLSIIGISMAFGEKS</sequence>
<feature type="transmembrane region" description="Helical" evidence="6">
    <location>
        <begin position="116"/>
        <end position="137"/>
    </location>
</feature>
<evidence type="ECO:0000313" key="8">
    <source>
        <dbReference type="Proteomes" id="UP001589836"/>
    </source>
</evidence>
<feature type="transmembrane region" description="Helical" evidence="6">
    <location>
        <begin position="149"/>
        <end position="170"/>
    </location>
</feature>
<proteinExistence type="predicted"/>
<evidence type="ECO:0000256" key="6">
    <source>
        <dbReference type="SAM" id="Phobius"/>
    </source>
</evidence>
<feature type="transmembrane region" description="Helical" evidence="6">
    <location>
        <begin position="190"/>
        <end position="206"/>
    </location>
</feature>
<dbReference type="PANTHER" id="PTHR30086:SF20">
    <property type="entry name" value="ARGININE EXPORTER PROTEIN ARGO-RELATED"/>
    <property type="match status" value="1"/>
</dbReference>
<dbReference type="InterPro" id="IPR001123">
    <property type="entry name" value="LeuE-type"/>
</dbReference>
<comment type="subcellular location">
    <subcellularLocation>
        <location evidence="1">Cell membrane</location>
        <topology evidence="1">Multi-pass membrane protein</topology>
    </subcellularLocation>
</comment>
<evidence type="ECO:0000256" key="5">
    <source>
        <dbReference type="ARBA" id="ARBA00023136"/>
    </source>
</evidence>
<evidence type="ECO:0000256" key="2">
    <source>
        <dbReference type="ARBA" id="ARBA00022475"/>
    </source>
</evidence>
<evidence type="ECO:0000313" key="7">
    <source>
        <dbReference type="EMBL" id="MFC0524255.1"/>
    </source>
</evidence>
<name>A0ABV6LPB9_9BACI</name>
<dbReference type="Proteomes" id="UP001589836">
    <property type="component" value="Unassembled WGS sequence"/>
</dbReference>
<protein>
    <submittedName>
        <fullName evidence="7">LysE family translocator</fullName>
    </submittedName>
</protein>
<evidence type="ECO:0000256" key="4">
    <source>
        <dbReference type="ARBA" id="ARBA00022989"/>
    </source>
</evidence>
<reference evidence="7 8" key="1">
    <citation type="submission" date="2024-09" db="EMBL/GenBank/DDBJ databases">
        <authorList>
            <person name="Sun Q."/>
            <person name="Mori K."/>
        </authorList>
    </citation>
    <scope>NUCLEOTIDE SEQUENCE [LARGE SCALE GENOMIC DNA]</scope>
    <source>
        <strain evidence="7 8">NCAIM B.02529</strain>
    </source>
</reference>
<feature type="transmembrane region" description="Helical" evidence="6">
    <location>
        <begin position="39"/>
        <end position="66"/>
    </location>
</feature>
<evidence type="ECO:0000256" key="1">
    <source>
        <dbReference type="ARBA" id="ARBA00004651"/>
    </source>
</evidence>
<keyword evidence="4 6" id="KW-1133">Transmembrane helix</keyword>